<keyword evidence="2" id="KW-1185">Reference proteome</keyword>
<dbReference type="Proteomes" id="UP000053558">
    <property type="component" value="Unassembled WGS sequence"/>
</dbReference>
<evidence type="ECO:0000313" key="1">
    <source>
        <dbReference type="EMBL" id="EIW75017.1"/>
    </source>
</evidence>
<organism evidence="1 2">
    <name type="scientific">Coniophora puteana (strain RWD-64-598)</name>
    <name type="common">Brown rot fungus</name>
    <dbReference type="NCBI Taxonomy" id="741705"/>
    <lineage>
        <taxon>Eukaryota</taxon>
        <taxon>Fungi</taxon>
        <taxon>Dikarya</taxon>
        <taxon>Basidiomycota</taxon>
        <taxon>Agaricomycotina</taxon>
        <taxon>Agaricomycetes</taxon>
        <taxon>Agaricomycetidae</taxon>
        <taxon>Boletales</taxon>
        <taxon>Coniophorineae</taxon>
        <taxon>Coniophoraceae</taxon>
        <taxon>Coniophora</taxon>
    </lineage>
</organism>
<evidence type="ECO:0000313" key="2">
    <source>
        <dbReference type="Proteomes" id="UP000053558"/>
    </source>
</evidence>
<evidence type="ECO:0008006" key="3">
    <source>
        <dbReference type="Google" id="ProtNLM"/>
    </source>
</evidence>
<dbReference type="GeneID" id="19202339"/>
<dbReference type="KEGG" id="cput:CONPUDRAFT_147552"/>
<dbReference type="EMBL" id="JH711590">
    <property type="protein sequence ID" value="EIW75017.1"/>
    <property type="molecule type" value="Genomic_DNA"/>
</dbReference>
<name>A0A5M3M7I9_CONPW</name>
<proteinExistence type="predicted"/>
<gene>
    <name evidence="1" type="ORF">CONPUDRAFT_147552</name>
</gene>
<comment type="caution">
    <text evidence="1">The sequence shown here is derived from an EMBL/GenBank/DDBJ whole genome shotgun (WGS) entry which is preliminary data.</text>
</comment>
<accession>A0A5M3M7I9</accession>
<dbReference type="RefSeq" id="XP_007775064.1">
    <property type="nucleotide sequence ID" value="XM_007776874.1"/>
</dbReference>
<protein>
    <recommendedName>
        <fullName evidence="3">F-box domain-containing protein</fullName>
    </recommendedName>
</protein>
<dbReference type="AlphaFoldDB" id="A0A5M3M7I9"/>
<reference evidence="2" key="1">
    <citation type="journal article" date="2012" name="Science">
        <title>The Paleozoic origin of enzymatic lignin decomposition reconstructed from 31 fungal genomes.</title>
        <authorList>
            <person name="Floudas D."/>
            <person name="Binder M."/>
            <person name="Riley R."/>
            <person name="Barry K."/>
            <person name="Blanchette R.A."/>
            <person name="Henrissat B."/>
            <person name="Martinez A.T."/>
            <person name="Otillar R."/>
            <person name="Spatafora J.W."/>
            <person name="Yadav J.S."/>
            <person name="Aerts A."/>
            <person name="Benoit I."/>
            <person name="Boyd A."/>
            <person name="Carlson A."/>
            <person name="Copeland A."/>
            <person name="Coutinho P.M."/>
            <person name="de Vries R.P."/>
            <person name="Ferreira P."/>
            <person name="Findley K."/>
            <person name="Foster B."/>
            <person name="Gaskell J."/>
            <person name="Glotzer D."/>
            <person name="Gorecki P."/>
            <person name="Heitman J."/>
            <person name="Hesse C."/>
            <person name="Hori C."/>
            <person name="Igarashi K."/>
            <person name="Jurgens J.A."/>
            <person name="Kallen N."/>
            <person name="Kersten P."/>
            <person name="Kohler A."/>
            <person name="Kuees U."/>
            <person name="Kumar T.K.A."/>
            <person name="Kuo A."/>
            <person name="LaButti K."/>
            <person name="Larrondo L.F."/>
            <person name="Lindquist E."/>
            <person name="Ling A."/>
            <person name="Lombard V."/>
            <person name="Lucas S."/>
            <person name="Lundell T."/>
            <person name="Martin R."/>
            <person name="McLaughlin D.J."/>
            <person name="Morgenstern I."/>
            <person name="Morin E."/>
            <person name="Murat C."/>
            <person name="Nagy L.G."/>
            <person name="Nolan M."/>
            <person name="Ohm R.A."/>
            <person name="Patyshakuliyeva A."/>
            <person name="Rokas A."/>
            <person name="Ruiz-Duenas F.J."/>
            <person name="Sabat G."/>
            <person name="Salamov A."/>
            <person name="Samejima M."/>
            <person name="Schmutz J."/>
            <person name="Slot J.C."/>
            <person name="St John F."/>
            <person name="Stenlid J."/>
            <person name="Sun H."/>
            <person name="Sun S."/>
            <person name="Syed K."/>
            <person name="Tsang A."/>
            <person name="Wiebenga A."/>
            <person name="Young D."/>
            <person name="Pisabarro A."/>
            <person name="Eastwood D.C."/>
            <person name="Martin F."/>
            <person name="Cullen D."/>
            <person name="Grigoriev I.V."/>
            <person name="Hibbett D.S."/>
        </authorList>
    </citation>
    <scope>NUCLEOTIDE SEQUENCE [LARGE SCALE GENOMIC DNA]</scope>
    <source>
        <strain evidence="2">RWD-64-598 SS2</strain>
    </source>
</reference>
<sequence length="394" mass="43675">MPRTREMWIAKGTVENMASLMTAAGSAPILETIHFVNTFGINLQIIPLKLIECPLLKWIHIRCFLSPFDWVGIRPFAPNLVTLELEIAIRCFSIEAPEMLRALNGMHKLETLNLSLIVPKLPADFNADVIATLPTLRYVEVLADFHTCLILLPRLVFDRTCARVKVTASEIGSALDDDAMQSTLRRLVALGASNDLTFDGTTADVVHAKFSQLSASFSIATYDKVSTECSLELSRRTKAVPCFELVYSTVSARAGQVVTHFAEAFLMSSVTSIYIGPCAFFPNTLQELFFHVNSVKTLEVVDVSREDSRAAFATLEPRDQQLPAPQLQNIVIKGFRGGDGCPSLEALRECAIHRRELECRIANVVCGRNCDLVANEAESVRELGIQVDWLPYLD</sequence>